<accession>A0ACC3N0Z5</accession>
<keyword evidence="2" id="KW-1185">Reference proteome</keyword>
<proteinExistence type="predicted"/>
<dbReference type="Proteomes" id="UP001281147">
    <property type="component" value="Unassembled WGS sequence"/>
</dbReference>
<dbReference type="EMBL" id="JAUTXU010000105">
    <property type="protein sequence ID" value="KAK3707910.1"/>
    <property type="molecule type" value="Genomic_DNA"/>
</dbReference>
<name>A0ACC3N0Z5_9PEZI</name>
<comment type="caution">
    <text evidence="1">The sequence shown here is derived from an EMBL/GenBank/DDBJ whole genome shotgun (WGS) entry which is preliminary data.</text>
</comment>
<sequence length="203" mass="21673">MTSKAAALTTRQSSTAVPAVKPRCKIHSTAIIADKAQITGSHIVEIGENVIMHPHAKIRADHGNVYVGKGCQIAEKAVVGAGEPTGSSDAADMVIGEGVSIETSAVVEAQKVGDYTTLEVKSSVGRGAVVGRWCKVAPMCEVREQEVLEDYTVVFGDGQKGRRIDGVLRDRKEVRDAKLKGKAMEMEVLKGLIPDSKMKWTMG</sequence>
<evidence type="ECO:0000313" key="2">
    <source>
        <dbReference type="Proteomes" id="UP001281147"/>
    </source>
</evidence>
<protein>
    <submittedName>
        <fullName evidence="1">Uncharacterized protein</fullName>
    </submittedName>
</protein>
<gene>
    <name evidence="1" type="ORF">LTR37_011762</name>
</gene>
<organism evidence="1 2">
    <name type="scientific">Vermiconidia calcicola</name>
    <dbReference type="NCBI Taxonomy" id="1690605"/>
    <lineage>
        <taxon>Eukaryota</taxon>
        <taxon>Fungi</taxon>
        <taxon>Dikarya</taxon>
        <taxon>Ascomycota</taxon>
        <taxon>Pezizomycotina</taxon>
        <taxon>Dothideomycetes</taxon>
        <taxon>Dothideomycetidae</taxon>
        <taxon>Mycosphaerellales</taxon>
        <taxon>Extremaceae</taxon>
        <taxon>Vermiconidia</taxon>
    </lineage>
</organism>
<evidence type="ECO:0000313" key="1">
    <source>
        <dbReference type="EMBL" id="KAK3707910.1"/>
    </source>
</evidence>
<reference evidence="1" key="1">
    <citation type="submission" date="2023-07" db="EMBL/GenBank/DDBJ databases">
        <title>Black Yeasts Isolated from many extreme environments.</title>
        <authorList>
            <person name="Coleine C."/>
            <person name="Stajich J.E."/>
            <person name="Selbmann L."/>
        </authorList>
    </citation>
    <scope>NUCLEOTIDE SEQUENCE</scope>
    <source>
        <strain evidence="1">CCFEE 5714</strain>
    </source>
</reference>